<evidence type="ECO:0000256" key="11">
    <source>
        <dbReference type="SAM" id="MobiDB-lite"/>
    </source>
</evidence>
<evidence type="ECO:0000256" key="4">
    <source>
        <dbReference type="ARBA" id="ARBA00022792"/>
    </source>
</evidence>
<keyword evidence="6 8" id="KW-0496">Mitochondrion</keyword>
<dbReference type="SUPFAM" id="SSF52833">
    <property type="entry name" value="Thioredoxin-like"/>
    <property type="match status" value="1"/>
</dbReference>
<evidence type="ECO:0000256" key="3">
    <source>
        <dbReference type="ARBA" id="ARBA00022723"/>
    </source>
</evidence>
<name>S8DNN9_FOMSC</name>
<feature type="binding site" evidence="9">
    <location>
        <position position="225"/>
    </location>
    <ligand>
        <name>Cu cation</name>
        <dbReference type="ChEBI" id="CHEBI:23378"/>
    </ligand>
</feature>
<dbReference type="InterPro" id="IPR036249">
    <property type="entry name" value="Thioredoxin-like_sf"/>
</dbReference>
<feature type="disulfide bond" description="Redox-active" evidence="10">
    <location>
        <begin position="134"/>
        <end position="138"/>
    </location>
</feature>
<dbReference type="GO" id="GO:0006878">
    <property type="term" value="P:intracellular copper ion homeostasis"/>
    <property type="evidence" value="ECO:0007669"/>
    <property type="project" value="UniProtKB-UniRule"/>
</dbReference>
<dbReference type="InterPro" id="IPR003782">
    <property type="entry name" value="SCO1/SenC"/>
</dbReference>
<dbReference type="GO" id="GO:0005507">
    <property type="term" value="F:copper ion binding"/>
    <property type="evidence" value="ECO:0007669"/>
    <property type="project" value="InterPro"/>
</dbReference>
<feature type="compositionally biased region" description="Polar residues" evidence="11">
    <location>
        <begin position="31"/>
        <end position="46"/>
    </location>
</feature>
<keyword evidence="4 8" id="KW-0999">Mitochondrion inner membrane</keyword>
<protein>
    <recommendedName>
        <fullName evidence="12">Thioredoxin domain-containing protein</fullName>
    </recommendedName>
</protein>
<keyword evidence="3 9" id="KW-0479">Metal-binding</keyword>
<evidence type="ECO:0000256" key="10">
    <source>
        <dbReference type="PIRSR" id="PIRSR603782-2"/>
    </source>
</evidence>
<dbReference type="PROSITE" id="PS51352">
    <property type="entry name" value="THIOREDOXIN_2"/>
    <property type="match status" value="1"/>
</dbReference>
<dbReference type="InterPro" id="IPR013766">
    <property type="entry name" value="Thioredoxin_domain"/>
</dbReference>
<keyword evidence="7" id="KW-0472">Membrane</keyword>
<dbReference type="GO" id="GO:0005743">
    <property type="term" value="C:mitochondrial inner membrane"/>
    <property type="evidence" value="ECO:0007669"/>
    <property type="project" value="UniProtKB-SubCell"/>
</dbReference>
<keyword evidence="10" id="KW-1015">Disulfide bond</keyword>
<dbReference type="Proteomes" id="UP000015241">
    <property type="component" value="Unassembled WGS sequence"/>
</dbReference>
<feature type="binding site" evidence="9">
    <location>
        <position position="134"/>
    </location>
    <ligand>
        <name>Cu cation</name>
        <dbReference type="ChEBI" id="CHEBI:23378"/>
    </ligand>
</feature>
<proteinExistence type="inferred from homology"/>
<dbReference type="PANTHER" id="PTHR12151">
    <property type="entry name" value="ELECTRON TRANSPORT PROTIN SCO1/SENC FAMILY MEMBER"/>
    <property type="match status" value="1"/>
</dbReference>
<dbReference type="Pfam" id="PF02630">
    <property type="entry name" value="SCO1-SenC"/>
    <property type="match status" value="1"/>
</dbReference>
<feature type="domain" description="Thioredoxin" evidence="12">
    <location>
        <begin position="96"/>
        <end position="260"/>
    </location>
</feature>
<feature type="binding site" evidence="9">
    <location>
        <position position="138"/>
    </location>
    <ligand>
        <name>Cu cation</name>
        <dbReference type="ChEBI" id="CHEBI:23378"/>
    </ligand>
</feature>
<dbReference type="eggNOG" id="KOG2792">
    <property type="taxonomic scope" value="Eukaryota"/>
</dbReference>
<dbReference type="InterPro" id="IPR017276">
    <property type="entry name" value="Synth_of_cyt-c-oxidase_Sco1/2"/>
</dbReference>
<keyword evidence="14" id="KW-1185">Reference proteome</keyword>
<keyword evidence="5 9" id="KW-0186">Copper</keyword>
<dbReference type="GO" id="GO:0016531">
    <property type="term" value="F:copper chaperone activity"/>
    <property type="evidence" value="ECO:0007669"/>
    <property type="project" value="InterPro"/>
</dbReference>
<dbReference type="EMBL" id="KE504217">
    <property type="protein sequence ID" value="EPS94996.1"/>
    <property type="molecule type" value="Genomic_DNA"/>
</dbReference>
<evidence type="ECO:0000256" key="1">
    <source>
        <dbReference type="ARBA" id="ARBA00004273"/>
    </source>
</evidence>
<evidence type="ECO:0000256" key="5">
    <source>
        <dbReference type="ARBA" id="ARBA00023008"/>
    </source>
</evidence>
<gene>
    <name evidence="13" type="ORF">FOMPIDRAFT_1133249</name>
</gene>
<comment type="similarity">
    <text evidence="2 8">Belongs to the SCO1/2 family.</text>
</comment>
<sequence>MASTSKTAVRLARSLKRTTVPRPAGYVCANTLTSRHYSPPSQQTSSGERDRSAVGVFTPKAAALFVATGVGLYCYFSYEKQKLHEQKQKELEDKQVGRPHVGGAFSLATHDNKPFTDKDLLGKWTLIYFGFTNCPDICPEELDKMSAAVDELDKHFGPVVQPVFISVDPARDSTAQIARYVSEFHPRLVGLSGDYAATKAICKAYRVYFSTPPDAKAEDDYLVDHSIFFYFMDPDGKFVDAFGKVSTVEDVVARVQKEVTAWKERTGRTV</sequence>
<evidence type="ECO:0000256" key="7">
    <source>
        <dbReference type="ARBA" id="ARBA00023136"/>
    </source>
</evidence>
<dbReference type="Gene3D" id="3.40.30.10">
    <property type="entry name" value="Glutaredoxin"/>
    <property type="match status" value="1"/>
</dbReference>
<evidence type="ECO:0000259" key="12">
    <source>
        <dbReference type="PROSITE" id="PS51352"/>
    </source>
</evidence>
<dbReference type="InParanoid" id="S8DNN9"/>
<evidence type="ECO:0000313" key="13">
    <source>
        <dbReference type="EMBL" id="EPS94996.1"/>
    </source>
</evidence>
<dbReference type="OrthoDB" id="270009at2759"/>
<evidence type="ECO:0000256" key="6">
    <source>
        <dbReference type="ARBA" id="ARBA00023128"/>
    </source>
</evidence>
<evidence type="ECO:0000256" key="9">
    <source>
        <dbReference type="PIRSR" id="PIRSR037736-1"/>
    </source>
</evidence>
<dbReference type="FunFam" id="3.40.30.10:FF:000013">
    <property type="entry name" value="Blast:Protein SCO1 homolog, mitochondrial"/>
    <property type="match status" value="1"/>
</dbReference>
<dbReference type="AlphaFoldDB" id="S8DNN9"/>
<dbReference type="HOGENOM" id="CLU_050131_0_3_1"/>
<dbReference type="STRING" id="743788.S8DNN9"/>
<evidence type="ECO:0000256" key="2">
    <source>
        <dbReference type="ARBA" id="ARBA00010996"/>
    </source>
</evidence>
<comment type="subcellular location">
    <subcellularLocation>
        <location evidence="1 8">Mitochondrion inner membrane</location>
    </subcellularLocation>
</comment>
<evidence type="ECO:0000256" key="8">
    <source>
        <dbReference type="PIRNR" id="PIRNR037736"/>
    </source>
</evidence>
<feature type="region of interest" description="Disordered" evidence="11">
    <location>
        <begin position="31"/>
        <end position="52"/>
    </location>
</feature>
<evidence type="ECO:0000313" key="14">
    <source>
        <dbReference type="Proteomes" id="UP000015241"/>
    </source>
</evidence>
<dbReference type="FunCoup" id="S8DNN9">
    <property type="interactions" value="202"/>
</dbReference>
<accession>S8DNN9</accession>
<dbReference type="CDD" id="cd02968">
    <property type="entry name" value="SCO"/>
    <property type="match status" value="1"/>
</dbReference>
<dbReference type="PANTHER" id="PTHR12151:SF5">
    <property type="entry name" value="AT19154P"/>
    <property type="match status" value="1"/>
</dbReference>
<reference evidence="13 14" key="1">
    <citation type="journal article" date="2012" name="Science">
        <title>The Paleozoic origin of enzymatic lignin decomposition reconstructed from 31 fungal genomes.</title>
        <authorList>
            <person name="Floudas D."/>
            <person name="Binder M."/>
            <person name="Riley R."/>
            <person name="Barry K."/>
            <person name="Blanchette R.A."/>
            <person name="Henrissat B."/>
            <person name="Martinez A.T."/>
            <person name="Otillar R."/>
            <person name="Spatafora J.W."/>
            <person name="Yadav J.S."/>
            <person name="Aerts A."/>
            <person name="Benoit I."/>
            <person name="Boyd A."/>
            <person name="Carlson A."/>
            <person name="Copeland A."/>
            <person name="Coutinho P.M."/>
            <person name="de Vries R.P."/>
            <person name="Ferreira P."/>
            <person name="Findley K."/>
            <person name="Foster B."/>
            <person name="Gaskell J."/>
            <person name="Glotzer D."/>
            <person name="Gorecki P."/>
            <person name="Heitman J."/>
            <person name="Hesse C."/>
            <person name="Hori C."/>
            <person name="Igarashi K."/>
            <person name="Jurgens J.A."/>
            <person name="Kallen N."/>
            <person name="Kersten P."/>
            <person name="Kohler A."/>
            <person name="Kuees U."/>
            <person name="Kumar T.K.A."/>
            <person name="Kuo A."/>
            <person name="LaButti K."/>
            <person name="Larrondo L.F."/>
            <person name="Lindquist E."/>
            <person name="Ling A."/>
            <person name="Lombard V."/>
            <person name="Lucas S."/>
            <person name="Lundell T."/>
            <person name="Martin R."/>
            <person name="McLaughlin D.J."/>
            <person name="Morgenstern I."/>
            <person name="Morin E."/>
            <person name="Murat C."/>
            <person name="Nagy L.G."/>
            <person name="Nolan M."/>
            <person name="Ohm R.A."/>
            <person name="Patyshakuliyeva A."/>
            <person name="Rokas A."/>
            <person name="Ruiz-Duenas F.J."/>
            <person name="Sabat G."/>
            <person name="Salamov A."/>
            <person name="Samejima M."/>
            <person name="Schmutz J."/>
            <person name="Slot J.C."/>
            <person name="St John F."/>
            <person name="Stenlid J."/>
            <person name="Sun H."/>
            <person name="Sun S."/>
            <person name="Syed K."/>
            <person name="Tsang A."/>
            <person name="Wiebenga A."/>
            <person name="Young D."/>
            <person name="Pisabarro A."/>
            <person name="Eastwood D.C."/>
            <person name="Martin F."/>
            <person name="Cullen D."/>
            <person name="Grigoriev I.V."/>
            <person name="Hibbett D.S."/>
        </authorList>
    </citation>
    <scope>NUCLEOTIDE SEQUENCE</scope>
    <source>
        <strain evidence="14">FP-58527</strain>
    </source>
</reference>
<dbReference type="PIRSF" id="PIRSF037736">
    <property type="entry name" value="SCO1"/>
    <property type="match status" value="1"/>
</dbReference>
<dbReference type="GO" id="GO:0033617">
    <property type="term" value="P:mitochondrial respiratory chain complex IV assembly"/>
    <property type="evidence" value="ECO:0007669"/>
    <property type="project" value="TreeGrafter"/>
</dbReference>
<organism evidence="13 14">
    <name type="scientific">Fomitopsis schrenkii</name>
    <name type="common">Brown rot fungus</name>
    <dbReference type="NCBI Taxonomy" id="2126942"/>
    <lineage>
        <taxon>Eukaryota</taxon>
        <taxon>Fungi</taxon>
        <taxon>Dikarya</taxon>
        <taxon>Basidiomycota</taxon>
        <taxon>Agaricomycotina</taxon>
        <taxon>Agaricomycetes</taxon>
        <taxon>Polyporales</taxon>
        <taxon>Fomitopsis</taxon>
    </lineage>
</organism>